<dbReference type="EMBL" id="JADXDR010000062">
    <property type="protein sequence ID" value="KAI7841536.1"/>
    <property type="molecule type" value="Genomic_DNA"/>
</dbReference>
<proteinExistence type="predicted"/>
<feature type="coiled-coil region" evidence="1">
    <location>
        <begin position="59"/>
        <end position="93"/>
    </location>
</feature>
<keyword evidence="4" id="KW-1185">Reference proteome</keyword>
<reference evidence="3" key="1">
    <citation type="submission" date="2020-11" db="EMBL/GenBank/DDBJ databases">
        <title>Chlorella ohadii genome sequencing and assembly.</title>
        <authorList>
            <person name="Murik O."/>
            <person name="Treves H."/>
            <person name="Kedem I."/>
            <person name="Shotland Y."/>
            <person name="Kaplan A."/>
        </authorList>
    </citation>
    <scope>NUCLEOTIDE SEQUENCE</scope>
    <source>
        <strain evidence="3">1</strain>
    </source>
</reference>
<dbReference type="AlphaFoldDB" id="A0AAD5H2K5"/>
<organism evidence="3 4">
    <name type="scientific">Chlorella ohadii</name>
    <dbReference type="NCBI Taxonomy" id="2649997"/>
    <lineage>
        <taxon>Eukaryota</taxon>
        <taxon>Viridiplantae</taxon>
        <taxon>Chlorophyta</taxon>
        <taxon>core chlorophytes</taxon>
        <taxon>Trebouxiophyceae</taxon>
        <taxon>Chlorellales</taxon>
        <taxon>Chlorellaceae</taxon>
        <taxon>Chlorella clade</taxon>
        <taxon>Chlorella</taxon>
    </lineage>
</organism>
<feature type="region of interest" description="Disordered" evidence="2">
    <location>
        <begin position="460"/>
        <end position="489"/>
    </location>
</feature>
<dbReference type="Gene3D" id="1.10.287.110">
    <property type="entry name" value="DnaJ domain"/>
    <property type="match status" value="1"/>
</dbReference>
<feature type="region of interest" description="Disordered" evidence="2">
    <location>
        <begin position="219"/>
        <end position="256"/>
    </location>
</feature>
<evidence type="ECO:0000313" key="3">
    <source>
        <dbReference type="EMBL" id="KAI7841536.1"/>
    </source>
</evidence>
<gene>
    <name evidence="3" type="ORF">COHA_004707</name>
</gene>
<accession>A0AAD5H2K5</accession>
<dbReference type="InterPro" id="IPR036869">
    <property type="entry name" value="J_dom_sf"/>
</dbReference>
<evidence type="ECO:0000256" key="1">
    <source>
        <dbReference type="SAM" id="Coils"/>
    </source>
</evidence>
<evidence type="ECO:0000256" key="2">
    <source>
        <dbReference type="SAM" id="MobiDB-lite"/>
    </source>
</evidence>
<sequence length="669" mass="68841">MDLEAAARALGLQGPPTLADLTAAEVLRAFRQECLTAHPDKGGDVSRFQQLTAARDALLATLEAAAAGQRQQQERTERRVLAALRSLARLQEQHPPDRGHALSIAAKRMQTRGAEVDCPVLTISGTSWRKVLVPTGHLLGAPDGQREHWDWPLPEALRALQQRFPSSSGHTLLCNELGVSVVQCAADGQRLASSGLVTAAQIAGNEWQTVVAALELSPAKGPAAPVPSPSEAATAQHVGSGPSTPSSSEADAAGTHQPTVAAAAAAGLSAPALPADVQAAAERAAAIVLEFERVFSSAALLQAIGRQQTAGSEVSRQLFQGAAAAIRSHYTLGSAAAAGSSSLQALLALAGGALGTTCCRQALQRLADELVQSLLPVLARAPQGLPAELTPDVPAAPQPCSIVVHCRRFGCTEGCLARFAPGVSVHGLYVDGIARARACDSRSKDGYRCQPCAAVAPQPEAGKKRPAAGQLEAEEQRPPSRKPQQKQQLPEERCAALLRRFRQAVAAGSNPFAPALLAADGSERCAAGRARSACAEQASLAYFDQLLSSLGHSTTSAASDPEPDGRQAAAVEQEPAAGAAAAAAAAAVGPAGADAADEAALSAADAAEYVKLAERLPQLRGSLRACKRQGPGCCGVGKARKFVCCLQGWNALSGECAACWDALYAPGSR</sequence>
<evidence type="ECO:0008006" key="5">
    <source>
        <dbReference type="Google" id="ProtNLM"/>
    </source>
</evidence>
<comment type="caution">
    <text evidence="3">The sequence shown here is derived from an EMBL/GenBank/DDBJ whole genome shotgun (WGS) entry which is preliminary data.</text>
</comment>
<dbReference type="SUPFAM" id="SSF46565">
    <property type="entry name" value="Chaperone J-domain"/>
    <property type="match status" value="1"/>
</dbReference>
<protein>
    <recommendedName>
        <fullName evidence="5">J domain-containing protein</fullName>
    </recommendedName>
</protein>
<dbReference type="Proteomes" id="UP001205105">
    <property type="component" value="Unassembled WGS sequence"/>
</dbReference>
<keyword evidence="1" id="KW-0175">Coiled coil</keyword>
<evidence type="ECO:0000313" key="4">
    <source>
        <dbReference type="Proteomes" id="UP001205105"/>
    </source>
</evidence>
<name>A0AAD5H2K5_9CHLO</name>